<gene>
    <name evidence="1" type="ORF">JY572_14085</name>
</gene>
<keyword evidence="2" id="KW-1185">Reference proteome</keyword>
<dbReference type="Proteomes" id="UP000663090">
    <property type="component" value="Chromosome"/>
</dbReference>
<evidence type="ECO:0000313" key="2">
    <source>
        <dbReference type="Proteomes" id="UP000663090"/>
    </source>
</evidence>
<evidence type="ECO:0008006" key="3">
    <source>
        <dbReference type="Google" id="ProtNLM"/>
    </source>
</evidence>
<dbReference type="EMBL" id="CP071091">
    <property type="protein sequence ID" value="QSQ17114.1"/>
    <property type="molecule type" value="Genomic_DNA"/>
</dbReference>
<sequence>MNFSRWLFAGVGMAFLVAGCGGRQGSSRVDLSKMGPSLNDKRYANLEKLAAQDLKCAEELKPTYLGENQYQMSGCGTEGVYELHCRMGQCSWIPDVRARAEFDLGCPRAQLTTTNIDKFTVGVAGCSKRATYRKLGSTYNVTWVLNSQVSQDAAPVAAPTSDSTPL</sequence>
<organism evidence="1 2">
    <name type="scientific">Myxococcus landrumensis</name>
    <dbReference type="NCBI Taxonomy" id="2813577"/>
    <lineage>
        <taxon>Bacteria</taxon>
        <taxon>Pseudomonadati</taxon>
        <taxon>Myxococcota</taxon>
        <taxon>Myxococcia</taxon>
        <taxon>Myxococcales</taxon>
        <taxon>Cystobacterineae</taxon>
        <taxon>Myxococcaceae</taxon>
        <taxon>Myxococcus</taxon>
    </lineage>
</organism>
<protein>
    <recommendedName>
        <fullName evidence="3">Lipoprotein</fullName>
    </recommendedName>
</protein>
<reference evidence="1 2" key="1">
    <citation type="submission" date="2021-02" db="EMBL/GenBank/DDBJ databases">
        <title>De Novo genome assembly of isolated myxobacteria.</title>
        <authorList>
            <person name="Stevens D.C."/>
        </authorList>
    </citation>
    <scope>NUCLEOTIDE SEQUENCE [LARGE SCALE GENOMIC DNA]</scope>
    <source>
        <strain evidence="1 2">SCHIC003</strain>
    </source>
</reference>
<dbReference type="PROSITE" id="PS51257">
    <property type="entry name" value="PROKAR_LIPOPROTEIN"/>
    <property type="match status" value="1"/>
</dbReference>
<accession>A0ABX7NE72</accession>
<name>A0ABX7NE72_9BACT</name>
<proteinExistence type="predicted"/>
<dbReference type="RefSeq" id="WP_206718749.1">
    <property type="nucleotide sequence ID" value="NZ_CP071091.1"/>
</dbReference>
<evidence type="ECO:0000313" key="1">
    <source>
        <dbReference type="EMBL" id="QSQ17114.1"/>
    </source>
</evidence>